<dbReference type="GO" id="GO:0032993">
    <property type="term" value="C:protein-DNA complex"/>
    <property type="evidence" value="ECO:0007669"/>
    <property type="project" value="TreeGrafter"/>
</dbReference>
<dbReference type="EMBL" id="PYOZ01000036">
    <property type="protein sequence ID" value="PSX38709.1"/>
    <property type="molecule type" value="Genomic_DNA"/>
</dbReference>
<gene>
    <name evidence="8" type="ORF">C0W53_22885</name>
</gene>
<feature type="domain" description="DNA-binding protein H-NS-like C-terminal" evidence="7">
    <location>
        <begin position="85"/>
        <end position="132"/>
    </location>
</feature>
<evidence type="ECO:0000259" key="7">
    <source>
        <dbReference type="SMART" id="SM00528"/>
    </source>
</evidence>
<dbReference type="PIRSF" id="PIRSF002096">
    <property type="entry name" value="HnS"/>
    <property type="match status" value="1"/>
</dbReference>
<evidence type="ECO:0000256" key="2">
    <source>
        <dbReference type="ARBA" id="ARBA00010610"/>
    </source>
</evidence>
<proteinExistence type="inferred from homology"/>
<evidence type="ECO:0000313" key="8">
    <source>
        <dbReference type="EMBL" id="PSX38709.1"/>
    </source>
</evidence>
<evidence type="ECO:0000256" key="4">
    <source>
        <dbReference type="ARBA" id="ARBA00023125"/>
    </source>
</evidence>
<evidence type="ECO:0000313" key="9">
    <source>
        <dbReference type="Proteomes" id="UP000240728"/>
    </source>
</evidence>
<feature type="DNA-binding region" evidence="6">
    <location>
        <begin position="110"/>
        <end position="115"/>
    </location>
</feature>
<dbReference type="AlphaFoldDB" id="A0AAX0YNV3"/>
<dbReference type="InterPro" id="IPR027454">
    <property type="entry name" value="Histone_HNS_N"/>
</dbReference>
<comment type="caution">
    <text evidence="8">The sequence shown here is derived from an EMBL/GenBank/DDBJ whole genome shotgun (WGS) entry which is preliminary data.</text>
</comment>
<keyword evidence="4 5" id="KW-0238">DNA-binding</keyword>
<dbReference type="GO" id="GO:0030527">
    <property type="term" value="F:structural constituent of chromatin"/>
    <property type="evidence" value="ECO:0007669"/>
    <property type="project" value="InterPro"/>
</dbReference>
<dbReference type="GO" id="GO:0005829">
    <property type="term" value="C:cytosol"/>
    <property type="evidence" value="ECO:0007669"/>
    <property type="project" value="TreeGrafter"/>
</dbReference>
<comment type="similarity">
    <text evidence="2 5">Belongs to the histone-like protein H-NS family.</text>
</comment>
<comment type="subcellular location">
    <subcellularLocation>
        <location evidence="1">Cytoplasm</location>
        <location evidence="1">Nucleoid</location>
    </subcellularLocation>
</comment>
<dbReference type="GO" id="GO:0000976">
    <property type="term" value="F:transcription cis-regulatory region binding"/>
    <property type="evidence" value="ECO:0007669"/>
    <property type="project" value="TreeGrafter"/>
</dbReference>
<dbReference type="Gene3D" id="4.10.430.10">
    <property type="entry name" value="Histone-like protein H-NS, C-terminal domain"/>
    <property type="match status" value="1"/>
</dbReference>
<dbReference type="Gene3D" id="1.10.287.1050">
    <property type="entry name" value="H-NS histone-like proteins"/>
    <property type="match status" value="1"/>
</dbReference>
<reference evidence="8 9" key="1">
    <citation type="submission" date="2018-01" db="EMBL/GenBank/DDBJ databases">
        <title>Whole genome sequencing of Histamine producing bacteria.</title>
        <authorList>
            <person name="Butler K."/>
        </authorList>
    </citation>
    <scope>NUCLEOTIDE SEQUENCE [LARGE SCALE GENOMIC DNA]</scope>
    <source>
        <strain evidence="8 9">A1-4</strain>
    </source>
</reference>
<dbReference type="SUPFAM" id="SSF81273">
    <property type="entry name" value="H-NS histone-like proteins"/>
    <property type="match status" value="2"/>
</dbReference>
<dbReference type="GO" id="GO:0009295">
    <property type="term" value="C:nucleoid"/>
    <property type="evidence" value="ECO:0007669"/>
    <property type="project" value="UniProtKB-SubCell"/>
</dbReference>
<dbReference type="Proteomes" id="UP000240728">
    <property type="component" value="Unassembled WGS sequence"/>
</dbReference>
<dbReference type="GO" id="GO:0003681">
    <property type="term" value="F:bent DNA binding"/>
    <property type="evidence" value="ECO:0007669"/>
    <property type="project" value="TreeGrafter"/>
</dbReference>
<organism evidence="8 9">
    <name type="scientific">Photobacterium kishitanii</name>
    <dbReference type="NCBI Taxonomy" id="318456"/>
    <lineage>
        <taxon>Bacteria</taxon>
        <taxon>Pseudomonadati</taxon>
        <taxon>Pseudomonadota</taxon>
        <taxon>Gammaproteobacteria</taxon>
        <taxon>Vibrionales</taxon>
        <taxon>Vibrionaceae</taxon>
        <taxon>Photobacterium</taxon>
    </lineage>
</organism>
<dbReference type="InterPro" id="IPR027444">
    <property type="entry name" value="H-NS_C_dom"/>
</dbReference>
<evidence type="ECO:0000256" key="3">
    <source>
        <dbReference type="ARBA" id="ARBA00022490"/>
    </source>
</evidence>
<dbReference type="Pfam" id="PF22470">
    <property type="entry name" value="Histone_HNS_N"/>
    <property type="match status" value="1"/>
</dbReference>
<name>A0AAX0YNV3_9GAMM</name>
<evidence type="ECO:0000256" key="5">
    <source>
        <dbReference type="PIRNR" id="PIRNR002096"/>
    </source>
</evidence>
<dbReference type="GO" id="GO:0001217">
    <property type="term" value="F:DNA-binding transcription repressor activity"/>
    <property type="evidence" value="ECO:0007669"/>
    <property type="project" value="TreeGrafter"/>
</dbReference>
<dbReference type="PANTHER" id="PTHR38097:SF2">
    <property type="entry name" value="DNA-BINDING PROTEIN STPA"/>
    <property type="match status" value="1"/>
</dbReference>
<evidence type="ECO:0000256" key="6">
    <source>
        <dbReference type="PIRSR" id="PIRSR002096-1"/>
    </source>
</evidence>
<dbReference type="RefSeq" id="WP_045043248.1">
    <property type="nucleotide sequence ID" value="NZ_JZTB01000013.1"/>
</dbReference>
<dbReference type="GO" id="GO:0003680">
    <property type="term" value="F:minor groove of adenine-thymine-rich DNA binding"/>
    <property type="evidence" value="ECO:0007669"/>
    <property type="project" value="TreeGrafter"/>
</dbReference>
<dbReference type="PANTHER" id="PTHR38097">
    <property type="match status" value="1"/>
</dbReference>
<protein>
    <recommendedName>
        <fullName evidence="5">DNA-binding protein</fullName>
    </recommendedName>
</protein>
<keyword evidence="9" id="KW-1185">Reference proteome</keyword>
<accession>A0AAX0YNV3</accession>
<evidence type="ECO:0000256" key="1">
    <source>
        <dbReference type="ARBA" id="ARBA00004453"/>
    </source>
</evidence>
<dbReference type="GO" id="GO:0046983">
    <property type="term" value="F:protein dimerization activity"/>
    <property type="evidence" value="ECO:0007669"/>
    <property type="project" value="InterPro"/>
</dbReference>
<dbReference type="SMART" id="SM00528">
    <property type="entry name" value="HNS"/>
    <property type="match status" value="1"/>
</dbReference>
<dbReference type="InterPro" id="IPR001801">
    <property type="entry name" value="Histone_HNS"/>
</dbReference>
<sequence>MTDAIKLLMDIRKLRCFTRESITLEQLQEALDKLTQVVNERITEEEQEKAATKERDEKLEIYRQMLLSDGLTPEDLLSMPNKTQKYLRIKRPGKYKYIDNNGDEKTWTGQGRTPKALKTYIDNGANLDDFLI</sequence>
<dbReference type="InterPro" id="IPR037150">
    <property type="entry name" value="H-NS_C_dom_sf"/>
</dbReference>
<dbReference type="Pfam" id="PF00816">
    <property type="entry name" value="Histone_HNS"/>
    <property type="match status" value="1"/>
</dbReference>
<dbReference type="InterPro" id="IPR054180">
    <property type="entry name" value="H-NS-like_N"/>
</dbReference>
<keyword evidence="3" id="KW-0963">Cytoplasm</keyword>